<reference evidence="3" key="1">
    <citation type="submission" date="2020-08" db="EMBL/GenBank/DDBJ databases">
        <authorList>
            <person name="Liu C."/>
            <person name="Sun Q."/>
        </authorList>
    </citation>
    <scope>NUCLEOTIDE SEQUENCE</scope>
    <source>
        <strain evidence="3">BX16</strain>
    </source>
</reference>
<evidence type="ECO:0000259" key="2">
    <source>
        <dbReference type="Pfam" id="PF14343"/>
    </source>
</evidence>
<dbReference type="Proteomes" id="UP000644115">
    <property type="component" value="Unassembled WGS sequence"/>
</dbReference>
<keyword evidence="1" id="KW-1133">Transmembrane helix</keyword>
<evidence type="ECO:0000313" key="3">
    <source>
        <dbReference type="EMBL" id="MBC5998836.1"/>
    </source>
</evidence>
<keyword evidence="3" id="KW-0378">Hydrolase</keyword>
<evidence type="ECO:0000256" key="1">
    <source>
        <dbReference type="SAM" id="Phobius"/>
    </source>
</evidence>
<keyword evidence="4" id="KW-1185">Reference proteome</keyword>
<sequence length="155" mass="17296">MKKETGKEWLHGRRKRIAVVVVLAAAGAIAWLILSLFSGAKEVGFEQVPEDELPEAITSDIIPEYKTLERALACCIDDDIYVIVTRGEKPTSGFKVAVDHMALEEQDGKSTLIVYAGFKDPDKKTAFSQIITYPTAVVRTDLKQLPEDIELRIQY</sequence>
<dbReference type="GO" id="GO:0006508">
    <property type="term" value="P:proteolysis"/>
    <property type="evidence" value="ECO:0007669"/>
    <property type="project" value="UniProtKB-KW"/>
</dbReference>
<protein>
    <submittedName>
        <fullName evidence="3">Protease complex subunit PrcB family protein</fullName>
    </submittedName>
</protein>
<name>A0A923NB13_9FIRM</name>
<dbReference type="Pfam" id="PF14343">
    <property type="entry name" value="PrcB_C"/>
    <property type="match status" value="1"/>
</dbReference>
<feature type="transmembrane region" description="Helical" evidence="1">
    <location>
        <begin position="17"/>
        <end position="37"/>
    </location>
</feature>
<dbReference type="GO" id="GO:0008233">
    <property type="term" value="F:peptidase activity"/>
    <property type="evidence" value="ECO:0007669"/>
    <property type="project" value="UniProtKB-KW"/>
</dbReference>
<organism evidence="3 4">
    <name type="scientific">Lentihominibacter faecis</name>
    <dbReference type="NCBI Taxonomy" id="2764712"/>
    <lineage>
        <taxon>Bacteria</taxon>
        <taxon>Bacillati</taxon>
        <taxon>Bacillota</taxon>
        <taxon>Clostridia</taxon>
        <taxon>Peptostreptococcales</taxon>
        <taxon>Anaerovoracaceae</taxon>
        <taxon>Lentihominibacter</taxon>
    </lineage>
</organism>
<comment type="caution">
    <text evidence="3">The sequence shown here is derived from an EMBL/GenBank/DDBJ whole genome shotgun (WGS) entry which is preliminary data.</text>
</comment>
<feature type="domain" description="PrcB C-terminal" evidence="2">
    <location>
        <begin position="80"/>
        <end position="140"/>
    </location>
</feature>
<proteinExistence type="predicted"/>
<keyword evidence="1" id="KW-0472">Membrane</keyword>
<dbReference type="EMBL" id="JACRWC010000036">
    <property type="protein sequence ID" value="MBC5998836.1"/>
    <property type="molecule type" value="Genomic_DNA"/>
</dbReference>
<accession>A0A923NB13</accession>
<keyword evidence="1" id="KW-0812">Transmembrane</keyword>
<gene>
    <name evidence="3" type="ORF">H8876_02295</name>
</gene>
<dbReference type="AlphaFoldDB" id="A0A923NB13"/>
<dbReference type="InterPro" id="IPR025748">
    <property type="entry name" value="PrcB_C_dom"/>
</dbReference>
<keyword evidence="3" id="KW-0645">Protease</keyword>
<dbReference type="RefSeq" id="WP_177265664.1">
    <property type="nucleotide sequence ID" value="NZ_JACRWC010000036.1"/>
</dbReference>
<evidence type="ECO:0000313" key="4">
    <source>
        <dbReference type="Proteomes" id="UP000644115"/>
    </source>
</evidence>